<dbReference type="Gene3D" id="3.40.50.300">
    <property type="entry name" value="P-loop containing nucleotide triphosphate hydrolases"/>
    <property type="match status" value="1"/>
</dbReference>
<gene>
    <name evidence="2" type="ORF">TTHERM_01085550</name>
</gene>
<dbReference type="HOGENOM" id="CLU_041217_13_1_1"/>
<dbReference type="GO" id="GO:0005525">
    <property type="term" value="F:GTP binding"/>
    <property type="evidence" value="ECO:0007669"/>
    <property type="project" value="InterPro"/>
</dbReference>
<dbReference type="SMART" id="SM00174">
    <property type="entry name" value="RHO"/>
    <property type="match status" value="1"/>
</dbReference>
<dbReference type="InterPro" id="IPR001806">
    <property type="entry name" value="Small_GTPase"/>
</dbReference>
<evidence type="ECO:0000313" key="3">
    <source>
        <dbReference type="Proteomes" id="UP000009168"/>
    </source>
</evidence>
<organism evidence="2 3">
    <name type="scientific">Tetrahymena thermophila (strain SB210)</name>
    <dbReference type="NCBI Taxonomy" id="312017"/>
    <lineage>
        <taxon>Eukaryota</taxon>
        <taxon>Sar</taxon>
        <taxon>Alveolata</taxon>
        <taxon>Ciliophora</taxon>
        <taxon>Intramacronucleata</taxon>
        <taxon>Oligohymenophorea</taxon>
        <taxon>Hymenostomatida</taxon>
        <taxon>Tetrahymenina</taxon>
        <taxon>Tetrahymenidae</taxon>
        <taxon>Tetrahymena</taxon>
    </lineage>
</organism>
<dbReference type="InParanoid" id="Q22BR5"/>
<dbReference type="PRINTS" id="PR00449">
    <property type="entry name" value="RASTRNSFRMNG"/>
</dbReference>
<evidence type="ECO:0000256" key="1">
    <source>
        <dbReference type="ARBA" id="ARBA00022741"/>
    </source>
</evidence>
<dbReference type="PROSITE" id="PS51419">
    <property type="entry name" value="RAB"/>
    <property type="match status" value="1"/>
</dbReference>
<keyword evidence="3" id="KW-1185">Reference proteome</keyword>
<dbReference type="EMBL" id="GG662500">
    <property type="protein sequence ID" value="EAR82724.3"/>
    <property type="molecule type" value="Genomic_DNA"/>
</dbReference>
<evidence type="ECO:0000313" key="2">
    <source>
        <dbReference type="EMBL" id="EAR82724.3"/>
    </source>
</evidence>
<proteinExistence type="predicted"/>
<dbReference type="InterPro" id="IPR005225">
    <property type="entry name" value="Small_GTP-bd"/>
</dbReference>
<dbReference type="AlphaFoldDB" id="Q22BR5"/>
<dbReference type="KEGG" id="tet:TTHERM_01085550"/>
<dbReference type="SUPFAM" id="SSF52540">
    <property type="entry name" value="P-loop containing nucleoside triphosphate hydrolases"/>
    <property type="match status" value="1"/>
</dbReference>
<dbReference type="eggNOG" id="KOG0087">
    <property type="taxonomic scope" value="Eukaryota"/>
</dbReference>
<dbReference type="Pfam" id="PF00071">
    <property type="entry name" value="Ras"/>
    <property type="match status" value="1"/>
</dbReference>
<dbReference type="SMART" id="SM00176">
    <property type="entry name" value="RAN"/>
    <property type="match status" value="1"/>
</dbReference>
<protein>
    <submittedName>
        <fullName evidence="2">Small guanosine triphosphatase family Ras family protein</fullName>
    </submittedName>
</protein>
<dbReference type="STRING" id="312017.Q22BR5"/>
<keyword evidence="1" id="KW-0547">Nucleotide-binding</keyword>
<dbReference type="InterPro" id="IPR027417">
    <property type="entry name" value="P-loop_NTPase"/>
</dbReference>
<dbReference type="Proteomes" id="UP000009168">
    <property type="component" value="Unassembled WGS sequence"/>
</dbReference>
<sequence length="241" mass="28433">MHFKLKEKIKKKLKIQKIKKPIKKLLTYLFILKMDNKSKKQVKEYDAKEFSPCDMKVILLGDSAVGKSKLVERFLLDDYEERNMSTYALTMYRHVANLDGKQYKIDIWDTAGQEQFQTLHASYYFQANCCILVFDITRKITYLNLKKWYTEMREHCPDIPCILIANKIDADRNVTNKQFKFATQHNLPFYFVSAADGTNVVKIFQEALRLALDNKINPPNKDDKFFEDLINDKDLFDDLDD</sequence>
<dbReference type="SMART" id="SM00173">
    <property type="entry name" value="RAS"/>
    <property type="match status" value="1"/>
</dbReference>
<dbReference type="GO" id="GO:0003924">
    <property type="term" value="F:GTPase activity"/>
    <property type="evidence" value="ECO:0007669"/>
    <property type="project" value="InterPro"/>
</dbReference>
<dbReference type="PROSITE" id="PS51421">
    <property type="entry name" value="RAS"/>
    <property type="match status" value="1"/>
</dbReference>
<dbReference type="PANTHER" id="PTHR47978">
    <property type="match status" value="1"/>
</dbReference>
<dbReference type="OrthoDB" id="48625at2759"/>
<dbReference type="RefSeq" id="XP_001030387.3">
    <property type="nucleotide sequence ID" value="XM_001030387.3"/>
</dbReference>
<dbReference type="GeneID" id="7823067"/>
<dbReference type="NCBIfam" id="TIGR00231">
    <property type="entry name" value="small_GTP"/>
    <property type="match status" value="1"/>
</dbReference>
<accession>Q22BR5</accession>
<name>Q22BR5_TETTS</name>
<dbReference type="FunFam" id="3.40.50.300:FF:001329">
    <property type="entry name" value="Small GTP-binding protein, putative"/>
    <property type="match status" value="1"/>
</dbReference>
<reference evidence="3" key="1">
    <citation type="journal article" date="2006" name="PLoS Biol.">
        <title>Macronuclear genome sequence of the ciliate Tetrahymena thermophila, a model eukaryote.</title>
        <authorList>
            <person name="Eisen J.A."/>
            <person name="Coyne R.S."/>
            <person name="Wu M."/>
            <person name="Wu D."/>
            <person name="Thiagarajan M."/>
            <person name="Wortman J.R."/>
            <person name="Badger J.H."/>
            <person name="Ren Q."/>
            <person name="Amedeo P."/>
            <person name="Jones K.M."/>
            <person name="Tallon L.J."/>
            <person name="Delcher A.L."/>
            <person name="Salzberg S.L."/>
            <person name="Silva J.C."/>
            <person name="Haas B.J."/>
            <person name="Majoros W.H."/>
            <person name="Farzad M."/>
            <person name="Carlton J.M."/>
            <person name="Smith R.K. Jr."/>
            <person name="Garg J."/>
            <person name="Pearlman R.E."/>
            <person name="Karrer K.M."/>
            <person name="Sun L."/>
            <person name="Manning G."/>
            <person name="Elde N.C."/>
            <person name="Turkewitz A.P."/>
            <person name="Asai D.J."/>
            <person name="Wilkes D.E."/>
            <person name="Wang Y."/>
            <person name="Cai H."/>
            <person name="Collins K."/>
            <person name="Stewart B.A."/>
            <person name="Lee S.R."/>
            <person name="Wilamowska K."/>
            <person name="Weinberg Z."/>
            <person name="Ruzzo W.L."/>
            <person name="Wloga D."/>
            <person name="Gaertig J."/>
            <person name="Frankel J."/>
            <person name="Tsao C.-C."/>
            <person name="Gorovsky M.A."/>
            <person name="Keeling P.J."/>
            <person name="Waller R.F."/>
            <person name="Patron N.J."/>
            <person name="Cherry J.M."/>
            <person name="Stover N.A."/>
            <person name="Krieger C.J."/>
            <person name="del Toro C."/>
            <person name="Ryder H.F."/>
            <person name="Williamson S.C."/>
            <person name="Barbeau R.A."/>
            <person name="Hamilton E.P."/>
            <person name="Orias E."/>
        </authorList>
    </citation>
    <scope>NUCLEOTIDE SEQUENCE [LARGE SCALE GENOMIC DNA]</scope>
    <source>
        <strain evidence="3">SB210</strain>
    </source>
</reference>
<dbReference type="SMART" id="SM00175">
    <property type="entry name" value="RAB"/>
    <property type="match status" value="1"/>
</dbReference>